<evidence type="ECO:0000313" key="1">
    <source>
        <dbReference type="EMBL" id="KAJ0175989.1"/>
    </source>
</evidence>
<proteinExistence type="predicted"/>
<dbReference type="Proteomes" id="UP000824533">
    <property type="component" value="Linkage Group LG14"/>
</dbReference>
<protein>
    <submittedName>
        <fullName evidence="1">Uncharacterized protein</fullName>
    </submittedName>
</protein>
<organism evidence="1 2">
    <name type="scientific">Dendrolimus kikuchii</name>
    <dbReference type="NCBI Taxonomy" id="765133"/>
    <lineage>
        <taxon>Eukaryota</taxon>
        <taxon>Metazoa</taxon>
        <taxon>Ecdysozoa</taxon>
        <taxon>Arthropoda</taxon>
        <taxon>Hexapoda</taxon>
        <taxon>Insecta</taxon>
        <taxon>Pterygota</taxon>
        <taxon>Neoptera</taxon>
        <taxon>Endopterygota</taxon>
        <taxon>Lepidoptera</taxon>
        <taxon>Glossata</taxon>
        <taxon>Ditrysia</taxon>
        <taxon>Bombycoidea</taxon>
        <taxon>Lasiocampidae</taxon>
        <taxon>Dendrolimus</taxon>
    </lineage>
</organism>
<name>A0ACC1CWW4_9NEOP</name>
<evidence type="ECO:0000313" key="2">
    <source>
        <dbReference type="Proteomes" id="UP000824533"/>
    </source>
</evidence>
<accession>A0ACC1CWW4</accession>
<sequence>MEAGQLNGQYCLTKFQIQNIFSAEASNFKGVAKHIESQEKMGIWKLLFLICIITSFVEAKWYHHQKRETKINICEPVYNSTNIVQCYCVKDNKDPEIVRSADCYLTKEGIYPDDSSWDTFNTLKNANKLVLTNTRGITLKYIPTNAFKQMDSLLKLDIKYGNIEKVEEFAFANLSFVEEISLRDDQIKVLGKNAFAHHRDLVTLNLDTNNIAEINRDVFVDLPSLEKLYLTSNKITTIHDRAFINLINLKELEIDRNALFSLNSETFSGLHKLQKLDLSMNSLEVIGDNTFLPLKSLKSLNLEGNKIQMLDEKAFNGLSELQSLSLARNKLVDIDNVKIFEGMTDLIMLSLRGNQIRDLKTEVMAPIISNFYRNTSTSLDLEDNNFTCSCRLEWSIALMHKVVNNHLKLALENLKCLPDSNLREAWMKTVDTEKNSGKVFDGEENEVQNSDYEYYDESQLNGTLFYADVRELLNCTGDKKHVQTDTKADEIKTSTTTSEVNKITTTTVSTTGAKPVSISTTEYRPSKITNQGLLDLSVIDTTTAKVTEKVVTTTKLVTVSAKPDDAFDHMASDEAKPDKIKAHRSIQDEVKPNELKGSGHRNACATAVMLLLLCVRLGF</sequence>
<gene>
    <name evidence="1" type="ORF">K1T71_008163</name>
</gene>
<dbReference type="EMBL" id="CM034400">
    <property type="protein sequence ID" value="KAJ0175989.1"/>
    <property type="molecule type" value="Genomic_DNA"/>
</dbReference>
<keyword evidence="2" id="KW-1185">Reference proteome</keyword>
<comment type="caution">
    <text evidence="1">The sequence shown here is derived from an EMBL/GenBank/DDBJ whole genome shotgun (WGS) entry which is preliminary data.</text>
</comment>
<reference evidence="1 2" key="1">
    <citation type="journal article" date="2021" name="Front. Genet.">
        <title>Chromosome-Level Genome Assembly Reveals Significant Gene Expansion in the Toll and IMD Signaling Pathways of Dendrolimus kikuchii.</title>
        <authorList>
            <person name="Zhou J."/>
            <person name="Wu P."/>
            <person name="Xiong Z."/>
            <person name="Liu N."/>
            <person name="Zhao N."/>
            <person name="Ji M."/>
            <person name="Qiu Y."/>
            <person name="Yang B."/>
        </authorList>
    </citation>
    <scope>NUCLEOTIDE SEQUENCE [LARGE SCALE GENOMIC DNA]</scope>
    <source>
        <strain evidence="1">Ann1</strain>
    </source>
</reference>